<evidence type="ECO:0000259" key="8">
    <source>
        <dbReference type="PROSITE" id="PS50103"/>
    </source>
</evidence>
<proteinExistence type="predicted"/>
<feature type="zinc finger region" description="C3H1-type" evidence="6">
    <location>
        <begin position="37"/>
        <end position="63"/>
    </location>
</feature>
<feature type="compositionally biased region" description="Basic and acidic residues" evidence="7">
    <location>
        <begin position="460"/>
        <end position="471"/>
    </location>
</feature>
<dbReference type="Proteomes" id="UP000195402">
    <property type="component" value="Unassembled WGS sequence"/>
</dbReference>
<protein>
    <submittedName>
        <fullName evidence="9">Zinc finger protein</fullName>
    </submittedName>
</protein>
<dbReference type="PROSITE" id="PS50103">
    <property type="entry name" value="ZF_C3H1"/>
    <property type="match status" value="3"/>
</dbReference>
<feature type="region of interest" description="Disordered" evidence="7">
    <location>
        <begin position="214"/>
        <end position="236"/>
    </location>
</feature>
<feature type="domain" description="C3H1-type" evidence="8">
    <location>
        <begin position="85"/>
        <end position="112"/>
    </location>
</feature>
<dbReference type="GO" id="GO:0003729">
    <property type="term" value="F:mRNA binding"/>
    <property type="evidence" value="ECO:0007669"/>
    <property type="project" value="TreeGrafter"/>
</dbReference>
<keyword evidence="3 6" id="KW-0863">Zinc-finger</keyword>
<accession>A0A200PQH4</accession>
<keyword evidence="1 6" id="KW-0479">Metal-binding</keyword>
<feature type="zinc finger region" description="C3H1-type" evidence="6">
    <location>
        <begin position="6"/>
        <end position="35"/>
    </location>
</feature>
<dbReference type="GO" id="GO:0003677">
    <property type="term" value="F:DNA binding"/>
    <property type="evidence" value="ECO:0007669"/>
    <property type="project" value="UniProtKB-KW"/>
</dbReference>
<sequence length="594" mass="68183">MEDEIQKRNTDCVYFLASPLTCKKGIECEYRHSEVARLNPRDCYYWLAGNCLNPTCAFRHPPLDGRPETSSEPAALPQQSSLPVNKVHVPCYFYFNGFCNKGDRCSFLHGPNDVSPTPKVPKTTPTVNDARPLENKTSTGSDTLTTVVEAPSNPPRTSKSVVNVQFKPQEDVQQSVPSNAVERSPSLQTSVPDCEEEAVKSDTPLPAEDFIGQSLSSEQSSEEQVEEEHIEREEWWESSPGLDVLVDNGSEGYEDDQEYLPIHDAEIRRLHDHLLQYDYEDPVGYDPMEYTGAGVLYEDGVYDMYNGLDDEDISDYCRVVPKPSMDRNLDPRIFQKRKFLPRELEVNGRNGMDLRDHLRKRKRIDGHQPSRNPRKRGPSFLEEKNQERPKRHHMGHPHRRRLASEVGHNMIGFDREKDRELNGVNRRSSLRQSESRRNRSRQHEKDKRRQFRSHLPSEVSAKDPISREMRGGQDSTTTLFTGPKTLAQIREEKRKARENGETFGNTRRRSSKIMTSKDFEGPKPLSEILKDKRRLGSVSDDGSSTRSKQEDHRHVECERGNHEYFGRDRIGLMIDEDEDDDEGGLEKKLASIYA</sequence>
<feature type="region of interest" description="Disordered" evidence="7">
    <location>
        <begin position="351"/>
        <end position="560"/>
    </location>
</feature>
<evidence type="ECO:0000313" key="10">
    <source>
        <dbReference type="Proteomes" id="UP000195402"/>
    </source>
</evidence>
<keyword evidence="5" id="KW-0238">DNA-binding</keyword>
<feature type="compositionally biased region" description="Basic and acidic residues" evidence="7">
    <location>
        <begin position="489"/>
        <end position="500"/>
    </location>
</feature>
<dbReference type="PANTHER" id="PTHR15725">
    <property type="entry name" value="ZN-FINGER, C-X8-C-X5-C-X3-H TYPE-CONTAINING"/>
    <property type="match status" value="1"/>
</dbReference>
<dbReference type="InterPro" id="IPR000571">
    <property type="entry name" value="Znf_CCCH"/>
</dbReference>
<evidence type="ECO:0000256" key="6">
    <source>
        <dbReference type="PROSITE-ProRule" id="PRU00723"/>
    </source>
</evidence>
<evidence type="ECO:0000256" key="4">
    <source>
        <dbReference type="ARBA" id="ARBA00022833"/>
    </source>
</evidence>
<name>A0A200PQH4_MACCD</name>
<evidence type="ECO:0000256" key="5">
    <source>
        <dbReference type="ARBA" id="ARBA00023125"/>
    </source>
</evidence>
<reference evidence="9 10" key="1">
    <citation type="journal article" date="2017" name="Mol. Plant">
        <title>The Genome of Medicinal Plant Macleaya cordata Provides New Insights into Benzylisoquinoline Alkaloids Metabolism.</title>
        <authorList>
            <person name="Liu X."/>
            <person name="Liu Y."/>
            <person name="Huang P."/>
            <person name="Ma Y."/>
            <person name="Qing Z."/>
            <person name="Tang Q."/>
            <person name="Cao H."/>
            <person name="Cheng P."/>
            <person name="Zheng Y."/>
            <person name="Yuan Z."/>
            <person name="Zhou Y."/>
            <person name="Liu J."/>
            <person name="Tang Z."/>
            <person name="Zhuo Y."/>
            <person name="Zhang Y."/>
            <person name="Yu L."/>
            <person name="Huang J."/>
            <person name="Yang P."/>
            <person name="Peng Q."/>
            <person name="Zhang J."/>
            <person name="Jiang W."/>
            <person name="Zhang Z."/>
            <person name="Lin K."/>
            <person name="Ro D.K."/>
            <person name="Chen X."/>
            <person name="Xiong X."/>
            <person name="Shang Y."/>
            <person name="Huang S."/>
            <person name="Zeng J."/>
        </authorList>
    </citation>
    <scope>NUCLEOTIDE SEQUENCE [LARGE SCALE GENOMIC DNA]</scope>
    <source>
        <strain evidence="10">cv. BLH2017</strain>
        <tissue evidence="9">Root</tissue>
    </source>
</reference>
<dbReference type="FunFam" id="4.10.1000.10:FF:000021">
    <property type="entry name" value="Zinc finger CCCH domain-containing protein 17"/>
    <property type="match status" value="1"/>
</dbReference>
<dbReference type="STRING" id="56857.A0A200PQH4"/>
<dbReference type="EMBL" id="MVGT01004293">
    <property type="protein sequence ID" value="OVA00464.1"/>
    <property type="molecule type" value="Genomic_DNA"/>
</dbReference>
<comment type="caution">
    <text evidence="9">The sequence shown here is derived from an EMBL/GenBank/DDBJ whole genome shotgun (WGS) entry which is preliminary data.</text>
</comment>
<evidence type="ECO:0000256" key="1">
    <source>
        <dbReference type="ARBA" id="ARBA00022723"/>
    </source>
</evidence>
<feature type="compositionally biased region" description="Basic residues" evidence="7">
    <location>
        <begin position="389"/>
        <end position="401"/>
    </location>
</feature>
<feature type="region of interest" description="Disordered" evidence="7">
    <location>
        <begin position="111"/>
        <end position="201"/>
    </location>
</feature>
<feature type="domain" description="C3H1-type" evidence="8">
    <location>
        <begin position="37"/>
        <end position="63"/>
    </location>
</feature>
<evidence type="ECO:0000256" key="7">
    <source>
        <dbReference type="SAM" id="MobiDB-lite"/>
    </source>
</evidence>
<keyword evidence="2" id="KW-0677">Repeat</keyword>
<dbReference type="GO" id="GO:0008270">
    <property type="term" value="F:zinc ion binding"/>
    <property type="evidence" value="ECO:0007669"/>
    <property type="project" value="UniProtKB-KW"/>
</dbReference>
<dbReference type="SMART" id="SM00356">
    <property type="entry name" value="ZnF_C3H1"/>
    <property type="match status" value="3"/>
</dbReference>
<feature type="compositionally biased region" description="Basic and acidic residues" evidence="7">
    <location>
        <begin position="547"/>
        <end position="560"/>
    </location>
</feature>
<dbReference type="InterPro" id="IPR036855">
    <property type="entry name" value="Znf_CCCH_sf"/>
</dbReference>
<dbReference type="InterPro" id="IPR041686">
    <property type="entry name" value="Znf-CCCH_3"/>
</dbReference>
<feature type="compositionally biased region" description="Polar residues" evidence="7">
    <location>
        <begin position="135"/>
        <end position="146"/>
    </location>
</feature>
<keyword evidence="4 6" id="KW-0862">Zinc</keyword>
<feature type="compositionally biased region" description="Basic and acidic residues" evidence="7">
    <location>
        <begin position="433"/>
        <end position="447"/>
    </location>
</feature>
<dbReference type="Pfam" id="PF00642">
    <property type="entry name" value="zf-CCCH"/>
    <property type="match status" value="1"/>
</dbReference>
<dbReference type="PANTHER" id="PTHR15725:SF0">
    <property type="entry name" value="ZINC FINGER CCCH DOMAIN-CONTAINING PROTEIN 32-LIKE"/>
    <property type="match status" value="1"/>
</dbReference>
<feature type="zinc finger region" description="C3H1-type" evidence="6">
    <location>
        <begin position="85"/>
        <end position="112"/>
    </location>
</feature>
<feature type="compositionally biased region" description="Low complexity" evidence="7">
    <location>
        <begin position="116"/>
        <end position="127"/>
    </location>
</feature>
<dbReference type="OrthoDB" id="5395350at2759"/>
<feature type="domain" description="C3H1-type" evidence="8">
    <location>
        <begin position="6"/>
        <end position="35"/>
    </location>
</feature>
<dbReference type="AlphaFoldDB" id="A0A200PQH4"/>
<dbReference type="Gene3D" id="4.10.1000.10">
    <property type="entry name" value="Zinc finger, CCCH-type"/>
    <property type="match status" value="2"/>
</dbReference>
<evidence type="ECO:0000256" key="2">
    <source>
        <dbReference type="ARBA" id="ARBA00022737"/>
    </source>
</evidence>
<dbReference type="InParanoid" id="A0A200PQH4"/>
<dbReference type="OMA" id="HFKDRRR"/>
<evidence type="ECO:0000256" key="3">
    <source>
        <dbReference type="ARBA" id="ARBA00022771"/>
    </source>
</evidence>
<keyword evidence="10" id="KW-1185">Reference proteome</keyword>
<gene>
    <name evidence="9" type="ORF">BVC80_9089g56</name>
</gene>
<organism evidence="9 10">
    <name type="scientific">Macleaya cordata</name>
    <name type="common">Five-seeded plume-poppy</name>
    <name type="synonym">Bocconia cordata</name>
    <dbReference type="NCBI Taxonomy" id="56857"/>
    <lineage>
        <taxon>Eukaryota</taxon>
        <taxon>Viridiplantae</taxon>
        <taxon>Streptophyta</taxon>
        <taxon>Embryophyta</taxon>
        <taxon>Tracheophyta</taxon>
        <taxon>Spermatophyta</taxon>
        <taxon>Magnoliopsida</taxon>
        <taxon>Ranunculales</taxon>
        <taxon>Papaveraceae</taxon>
        <taxon>Papaveroideae</taxon>
        <taxon>Macleaya</taxon>
    </lineage>
</organism>
<dbReference type="SUPFAM" id="SSF90229">
    <property type="entry name" value="CCCH zinc finger"/>
    <property type="match status" value="1"/>
</dbReference>
<dbReference type="Pfam" id="PF15663">
    <property type="entry name" value="zf-CCCH_3"/>
    <property type="match status" value="1"/>
</dbReference>
<evidence type="ECO:0000313" key="9">
    <source>
        <dbReference type="EMBL" id="OVA00464.1"/>
    </source>
</evidence>